<dbReference type="InterPro" id="IPR023395">
    <property type="entry name" value="MCP_dom_sf"/>
</dbReference>
<dbReference type="PANTHER" id="PTHR45624">
    <property type="entry name" value="MITOCHONDRIAL BASIC AMINO ACIDS TRANSPORTER-RELATED"/>
    <property type="match status" value="1"/>
</dbReference>
<feature type="repeat" description="Solcar" evidence="9">
    <location>
        <begin position="1"/>
        <end position="82"/>
    </location>
</feature>
<evidence type="ECO:0000256" key="11">
    <source>
        <dbReference type="SAM" id="Phobius"/>
    </source>
</evidence>
<comment type="similarity">
    <text evidence="2 10">Belongs to the mitochondrial carrier (TC 2.A.29) family.</text>
</comment>
<dbReference type="GO" id="GO:0031966">
    <property type="term" value="C:mitochondrial membrane"/>
    <property type="evidence" value="ECO:0007669"/>
    <property type="project" value="UniProtKB-SubCell"/>
</dbReference>
<reference evidence="12" key="1">
    <citation type="journal article" date="2023" name="Mol. Biol. Evol.">
        <title>Third-Generation Sequencing Reveals the Adaptive Role of the Epigenome in Three Deep-Sea Polychaetes.</title>
        <authorList>
            <person name="Perez M."/>
            <person name="Aroh O."/>
            <person name="Sun Y."/>
            <person name="Lan Y."/>
            <person name="Juniper S.K."/>
            <person name="Young C.R."/>
            <person name="Angers B."/>
            <person name="Qian P.Y."/>
        </authorList>
    </citation>
    <scope>NUCLEOTIDE SEQUENCE</scope>
    <source>
        <strain evidence="12">R07B-5</strain>
    </source>
</reference>
<evidence type="ECO:0000256" key="5">
    <source>
        <dbReference type="ARBA" id="ARBA00022737"/>
    </source>
</evidence>
<dbReference type="Pfam" id="PF00153">
    <property type="entry name" value="Mito_carr"/>
    <property type="match status" value="1"/>
</dbReference>
<evidence type="ECO:0000256" key="10">
    <source>
        <dbReference type="RuleBase" id="RU000488"/>
    </source>
</evidence>
<evidence type="ECO:0000256" key="6">
    <source>
        <dbReference type="ARBA" id="ARBA00022989"/>
    </source>
</evidence>
<evidence type="ECO:0000256" key="1">
    <source>
        <dbReference type="ARBA" id="ARBA00004225"/>
    </source>
</evidence>
<dbReference type="SUPFAM" id="SSF103506">
    <property type="entry name" value="Mitochondrial carrier"/>
    <property type="match status" value="1"/>
</dbReference>
<keyword evidence="6 11" id="KW-1133">Transmembrane helix</keyword>
<evidence type="ECO:0000256" key="4">
    <source>
        <dbReference type="ARBA" id="ARBA00022692"/>
    </source>
</evidence>
<dbReference type="PROSITE" id="PS50920">
    <property type="entry name" value="SOLCAR"/>
    <property type="match status" value="1"/>
</dbReference>
<evidence type="ECO:0000256" key="3">
    <source>
        <dbReference type="ARBA" id="ARBA00022448"/>
    </source>
</evidence>
<accession>A0AAD9KSH4</accession>
<evidence type="ECO:0000313" key="12">
    <source>
        <dbReference type="EMBL" id="KAK2176686.1"/>
    </source>
</evidence>
<dbReference type="InterPro" id="IPR018108">
    <property type="entry name" value="MCP_transmembrane"/>
</dbReference>
<name>A0AAD9KSH4_RIDPI</name>
<keyword evidence="4 9" id="KW-0812">Transmembrane</keyword>
<protein>
    <recommendedName>
        <fullName evidence="14">Mitochondrial carrier protein</fullName>
    </recommendedName>
</protein>
<dbReference type="PANTHER" id="PTHR45624:SF10">
    <property type="entry name" value="SLC (SOLUTE CARRIER) HOMOLOG"/>
    <property type="match status" value="1"/>
</dbReference>
<proteinExistence type="inferred from homology"/>
<dbReference type="EMBL" id="JAODUO010000645">
    <property type="protein sequence ID" value="KAK2176686.1"/>
    <property type="molecule type" value="Genomic_DNA"/>
</dbReference>
<keyword evidence="13" id="KW-1185">Reference proteome</keyword>
<gene>
    <name evidence="12" type="ORF">NP493_646g01091</name>
</gene>
<comment type="subcellular location">
    <subcellularLocation>
        <location evidence="1">Mitochondrion membrane</location>
        <topology evidence="1">Multi-pass membrane protein</topology>
    </subcellularLocation>
</comment>
<evidence type="ECO:0008006" key="14">
    <source>
        <dbReference type="Google" id="ProtNLM"/>
    </source>
</evidence>
<comment type="caution">
    <text evidence="12">The sequence shown here is derived from an EMBL/GenBank/DDBJ whole genome shotgun (WGS) entry which is preliminary data.</text>
</comment>
<keyword evidence="5" id="KW-0677">Repeat</keyword>
<dbReference type="InterPro" id="IPR050567">
    <property type="entry name" value="Mitochondrial_Carrier"/>
</dbReference>
<sequence>MLFAGGVAGVASWYNMPLDTIKTRMQADAFAASRSKTWRSYARDIYNEGGYRAFWRGLPVTAVRAFPLNAVMFYVYVHSLAYMKRLLHIDDETQR</sequence>
<evidence type="ECO:0000256" key="7">
    <source>
        <dbReference type="ARBA" id="ARBA00023128"/>
    </source>
</evidence>
<evidence type="ECO:0000313" key="13">
    <source>
        <dbReference type="Proteomes" id="UP001209878"/>
    </source>
</evidence>
<feature type="transmembrane region" description="Helical" evidence="11">
    <location>
        <begin position="53"/>
        <end position="77"/>
    </location>
</feature>
<evidence type="ECO:0000256" key="2">
    <source>
        <dbReference type="ARBA" id="ARBA00006375"/>
    </source>
</evidence>
<dbReference type="GO" id="GO:0022857">
    <property type="term" value="F:transmembrane transporter activity"/>
    <property type="evidence" value="ECO:0007669"/>
    <property type="project" value="TreeGrafter"/>
</dbReference>
<evidence type="ECO:0000256" key="9">
    <source>
        <dbReference type="PROSITE-ProRule" id="PRU00282"/>
    </source>
</evidence>
<keyword evidence="7" id="KW-0496">Mitochondrion</keyword>
<dbReference type="Gene3D" id="1.50.40.10">
    <property type="entry name" value="Mitochondrial carrier domain"/>
    <property type="match status" value="1"/>
</dbReference>
<organism evidence="12 13">
    <name type="scientific">Ridgeia piscesae</name>
    <name type="common">Tubeworm</name>
    <dbReference type="NCBI Taxonomy" id="27915"/>
    <lineage>
        <taxon>Eukaryota</taxon>
        <taxon>Metazoa</taxon>
        <taxon>Spiralia</taxon>
        <taxon>Lophotrochozoa</taxon>
        <taxon>Annelida</taxon>
        <taxon>Polychaeta</taxon>
        <taxon>Sedentaria</taxon>
        <taxon>Canalipalpata</taxon>
        <taxon>Sabellida</taxon>
        <taxon>Siboglinidae</taxon>
        <taxon>Ridgeia</taxon>
    </lineage>
</organism>
<dbReference type="Proteomes" id="UP001209878">
    <property type="component" value="Unassembled WGS sequence"/>
</dbReference>
<dbReference type="AlphaFoldDB" id="A0AAD9KSH4"/>
<evidence type="ECO:0000256" key="8">
    <source>
        <dbReference type="ARBA" id="ARBA00023136"/>
    </source>
</evidence>
<keyword evidence="8 9" id="KW-0472">Membrane</keyword>
<keyword evidence="3 10" id="KW-0813">Transport</keyword>